<feature type="DNA-binding region" description="H-T-H motif" evidence="2">
    <location>
        <begin position="70"/>
        <end position="89"/>
    </location>
</feature>
<evidence type="ECO:0000256" key="3">
    <source>
        <dbReference type="SAM" id="MobiDB-lite"/>
    </source>
</evidence>
<dbReference type="GO" id="GO:0000976">
    <property type="term" value="F:transcription cis-regulatory region binding"/>
    <property type="evidence" value="ECO:0007669"/>
    <property type="project" value="TreeGrafter"/>
</dbReference>
<feature type="compositionally biased region" description="Low complexity" evidence="3">
    <location>
        <begin position="15"/>
        <end position="26"/>
    </location>
</feature>
<evidence type="ECO:0000313" key="5">
    <source>
        <dbReference type="EMBL" id="TPP10520.1"/>
    </source>
</evidence>
<dbReference type="SUPFAM" id="SSF46689">
    <property type="entry name" value="Homeodomain-like"/>
    <property type="match status" value="1"/>
</dbReference>
<dbReference type="PRINTS" id="PR00455">
    <property type="entry name" value="HTHTETR"/>
</dbReference>
<name>A0A504UB52_9HYPH</name>
<sequence length="230" mass="25003">MPSQKSSSPIASDLSQAAQTAAIAAPSAPPKETAVPVAKEPKRQRGIARVARLLDAGASVFAEQGYKAATMTEIATRAGAPIGSLYQFFPNKDVLADALVARYGEHVTAALDKIREQAAEMDGADLADRLLDVLVAHAAERSLALSLLDARWEQPGVRPGVLRESLRRHIAECLAAWRPNIGDDERQAMAVVLLQAMKSLAQLHEEKRYPGKTEALAQWRGWVRRYLADF</sequence>
<proteinExistence type="predicted"/>
<evidence type="ECO:0000259" key="4">
    <source>
        <dbReference type="PROSITE" id="PS50977"/>
    </source>
</evidence>
<dbReference type="Pfam" id="PF00440">
    <property type="entry name" value="TetR_N"/>
    <property type="match status" value="1"/>
</dbReference>
<dbReference type="InterPro" id="IPR009057">
    <property type="entry name" value="Homeodomain-like_sf"/>
</dbReference>
<dbReference type="EMBL" id="VFYP01000001">
    <property type="protein sequence ID" value="TPP10520.1"/>
    <property type="molecule type" value="Genomic_DNA"/>
</dbReference>
<feature type="compositionally biased region" description="Polar residues" evidence="3">
    <location>
        <begin position="1"/>
        <end position="14"/>
    </location>
</feature>
<dbReference type="AlphaFoldDB" id="A0A504UB52"/>
<comment type="caution">
    <text evidence="5">The sequence shown here is derived from an EMBL/GenBank/DDBJ whole genome shotgun (WGS) entry which is preliminary data.</text>
</comment>
<organism evidence="5 6">
    <name type="scientific">Rhizobium glycinendophyticum</name>
    <dbReference type="NCBI Taxonomy" id="2589807"/>
    <lineage>
        <taxon>Bacteria</taxon>
        <taxon>Pseudomonadati</taxon>
        <taxon>Pseudomonadota</taxon>
        <taxon>Alphaproteobacteria</taxon>
        <taxon>Hyphomicrobiales</taxon>
        <taxon>Rhizobiaceae</taxon>
        <taxon>Rhizobium/Agrobacterium group</taxon>
        <taxon>Rhizobium</taxon>
    </lineage>
</organism>
<dbReference type="PANTHER" id="PTHR30055">
    <property type="entry name" value="HTH-TYPE TRANSCRIPTIONAL REGULATOR RUTR"/>
    <property type="match status" value="1"/>
</dbReference>
<evidence type="ECO:0000313" key="6">
    <source>
        <dbReference type="Proteomes" id="UP000316429"/>
    </source>
</evidence>
<dbReference type="OrthoDB" id="9808189at2"/>
<protein>
    <submittedName>
        <fullName evidence="5">TetR/AcrR family transcriptional regulator</fullName>
    </submittedName>
</protein>
<dbReference type="Proteomes" id="UP000316429">
    <property type="component" value="Unassembled WGS sequence"/>
</dbReference>
<keyword evidence="6" id="KW-1185">Reference proteome</keyword>
<dbReference type="Gene3D" id="1.10.357.10">
    <property type="entry name" value="Tetracycline Repressor, domain 2"/>
    <property type="match status" value="1"/>
</dbReference>
<dbReference type="PANTHER" id="PTHR30055:SF226">
    <property type="entry name" value="HTH-TYPE TRANSCRIPTIONAL REGULATOR PKSA"/>
    <property type="match status" value="1"/>
</dbReference>
<accession>A0A504UB52</accession>
<reference evidence="5 6" key="1">
    <citation type="submission" date="2019-06" db="EMBL/GenBank/DDBJ databases">
        <title>Rhizobium sp. CL12 isolated from roots of soybean.</title>
        <authorList>
            <person name="Wang C."/>
        </authorList>
    </citation>
    <scope>NUCLEOTIDE SEQUENCE [LARGE SCALE GENOMIC DNA]</scope>
    <source>
        <strain evidence="5 6">CL12</strain>
    </source>
</reference>
<dbReference type="InterPro" id="IPR001647">
    <property type="entry name" value="HTH_TetR"/>
</dbReference>
<dbReference type="GO" id="GO:0003700">
    <property type="term" value="F:DNA-binding transcription factor activity"/>
    <property type="evidence" value="ECO:0007669"/>
    <property type="project" value="TreeGrafter"/>
</dbReference>
<feature type="domain" description="HTH tetR-type" evidence="4">
    <location>
        <begin position="47"/>
        <end position="107"/>
    </location>
</feature>
<evidence type="ECO:0000256" key="1">
    <source>
        <dbReference type="ARBA" id="ARBA00023125"/>
    </source>
</evidence>
<keyword evidence="1 2" id="KW-0238">DNA-binding</keyword>
<dbReference type="PROSITE" id="PS50977">
    <property type="entry name" value="HTH_TETR_2"/>
    <property type="match status" value="1"/>
</dbReference>
<gene>
    <name evidence="5" type="ORF">FJQ55_06645</name>
</gene>
<dbReference type="InterPro" id="IPR050109">
    <property type="entry name" value="HTH-type_TetR-like_transc_reg"/>
</dbReference>
<feature type="region of interest" description="Disordered" evidence="3">
    <location>
        <begin position="1"/>
        <end position="41"/>
    </location>
</feature>
<evidence type="ECO:0000256" key="2">
    <source>
        <dbReference type="PROSITE-ProRule" id="PRU00335"/>
    </source>
</evidence>